<evidence type="ECO:0000313" key="2">
    <source>
        <dbReference type="EMBL" id="SAK90329.1"/>
    </source>
</evidence>
<evidence type="ECO:0000259" key="1">
    <source>
        <dbReference type="Pfam" id="PF12281"/>
    </source>
</evidence>
<accession>A0A158D6V6</accession>
<dbReference type="AlphaFoldDB" id="A0A158D6V6"/>
<protein>
    <recommendedName>
        <fullName evidence="1">Nucleotidyltransferase-like domain-containing protein</fullName>
    </recommendedName>
</protein>
<name>A0A158D6V6_9BURK</name>
<dbReference type="InterPro" id="IPR058575">
    <property type="entry name" value="NTP_transf_8_dom"/>
</dbReference>
<gene>
    <name evidence="2" type="ORF">AWB76_06543</name>
</gene>
<reference evidence="3" key="1">
    <citation type="submission" date="2016-01" db="EMBL/GenBank/DDBJ databases">
        <authorList>
            <person name="Peeters Charlotte."/>
        </authorList>
    </citation>
    <scope>NUCLEOTIDE SEQUENCE [LARGE SCALE GENOMIC DNA]</scope>
</reference>
<dbReference type="STRING" id="1777137.AWB76_06543"/>
<evidence type="ECO:0000313" key="3">
    <source>
        <dbReference type="Proteomes" id="UP000054624"/>
    </source>
</evidence>
<dbReference type="OrthoDB" id="6064973at2"/>
<dbReference type="EMBL" id="FCOI02000034">
    <property type="protein sequence ID" value="SAK90329.1"/>
    <property type="molecule type" value="Genomic_DNA"/>
</dbReference>
<proteinExistence type="predicted"/>
<sequence>MSDFAEFSKLAVTLAPWRSQIVFVGGWAYRLYRYEPRAYKPDFAAIFTQDADVAFPARDALEGDIKEALVNAGFKEEPNFAGNFRPPAMRYTLGDEANGFYAEFLTPLTGSPMRRNSITKQFEPDATLANGGVVAQKLRHLEVLLHEPWLVTIPADESGLREAVADLRIPNPVSFIIQKLLIRDDRAREKRAQDVLYIYDALYLFSGGIEDDLLPVWKSLEATLTDAQRKSITAGIDVLFSRVNDLIREAVTIPTDRKIEPENMLKLCQNGFEELLGGA</sequence>
<dbReference type="Pfam" id="PF12281">
    <property type="entry name" value="NTP_transf_8"/>
    <property type="match status" value="1"/>
</dbReference>
<feature type="domain" description="Nucleotidyltransferase-like" evidence="1">
    <location>
        <begin position="15"/>
        <end position="205"/>
    </location>
</feature>
<dbReference type="Proteomes" id="UP000054624">
    <property type="component" value="Unassembled WGS sequence"/>
</dbReference>
<keyword evidence="3" id="KW-1185">Reference proteome</keyword>
<organism evidence="2 3">
    <name type="scientific">Caballeronia temeraria</name>
    <dbReference type="NCBI Taxonomy" id="1777137"/>
    <lineage>
        <taxon>Bacteria</taxon>
        <taxon>Pseudomonadati</taxon>
        <taxon>Pseudomonadota</taxon>
        <taxon>Betaproteobacteria</taxon>
        <taxon>Burkholderiales</taxon>
        <taxon>Burkholderiaceae</taxon>
        <taxon>Caballeronia</taxon>
    </lineage>
</organism>
<dbReference type="RefSeq" id="WP_061164159.1">
    <property type="nucleotide sequence ID" value="NZ_FCOI02000034.1"/>
</dbReference>